<keyword evidence="4" id="KW-1185">Reference proteome</keyword>
<dbReference type="Pfam" id="PF22936">
    <property type="entry name" value="Pol_BBD"/>
    <property type="match status" value="1"/>
</dbReference>
<evidence type="ECO:0000313" key="3">
    <source>
        <dbReference type="EMBL" id="KAA8529269.1"/>
    </source>
</evidence>
<dbReference type="PANTHER" id="PTHR34222">
    <property type="entry name" value="GAG_PRE-INTEGRS DOMAIN-CONTAINING PROTEIN"/>
    <property type="match status" value="1"/>
</dbReference>
<feature type="region of interest" description="Disordered" evidence="1">
    <location>
        <begin position="43"/>
        <end position="113"/>
    </location>
</feature>
<dbReference type="GO" id="GO:0003676">
    <property type="term" value="F:nucleic acid binding"/>
    <property type="evidence" value="ECO:0007669"/>
    <property type="project" value="InterPro"/>
</dbReference>
<dbReference type="Proteomes" id="UP000325577">
    <property type="component" value="Linkage Group LG20"/>
</dbReference>
<dbReference type="InterPro" id="IPR054722">
    <property type="entry name" value="PolX-like_BBD"/>
</dbReference>
<feature type="domain" description="Retrovirus-related Pol polyprotein from transposon TNT 1-94-like beta-barrel" evidence="2">
    <location>
        <begin position="160"/>
        <end position="233"/>
    </location>
</feature>
<sequence length="248" mass="27276">MSRRREKTRSARKEKNRPSLLYSAAYERHRSISSQPSLEGIALAASNYPPQKDNRSGPPKKPLKCTHCGKDGHTIDRCYRIHGYPPGPRNPKPEHGSKHSAHQASGSIPPAPSSLPFTPEQCQQLLAILNNTSQPPSMAHHVGNIESHLSSNPSTTDPLWILDSGATDHMVCTPAALTHSTPVHGRTVQLPNGSYATVTHVGSIVFSPDLILKNVLCVPTFHFNLIFVRQLCKTLHCLIIFSTDFCFI</sequence>
<evidence type="ECO:0000256" key="1">
    <source>
        <dbReference type="SAM" id="MobiDB-lite"/>
    </source>
</evidence>
<dbReference type="OrthoDB" id="1750817at2759"/>
<evidence type="ECO:0000313" key="4">
    <source>
        <dbReference type="Proteomes" id="UP000325577"/>
    </source>
</evidence>
<organism evidence="3 4">
    <name type="scientific">Nyssa sinensis</name>
    <dbReference type="NCBI Taxonomy" id="561372"/>
    <lineage>
        <taxon>Eukaryota</taxon>
        <taxon>Viridiplantae</taxon>
        <taxon>Streptophyta</taxon>
        <taxon>Embryophyta</taxon>
        <taxon>Tracheophyta</taxon>
        <taxon>Spermatophyta</taxon>
        <taxon>Magnoliopsida</taxon>
        <taxon>eudicotyledons</taxon>
        <taxon>Gunneridae</taxon>
        <taxon>Pentapetalae</taxon>
        <taxon>asterids</taxon>
        <taxon>Cornales</taxon>
        <taxon>Nyssaceae</taxon>
        <taxon>Nyssa</taxon>
    </lineage>
</organism>
<dbReference type="InterPro" id="IPR036875">
    <property type="entry name" value="Znf_CCHC_sf"/>
</dbReference>
<proteinExistence type="predicted"/>
<protein>
    <recommendedName>
        <fullName evidence="2">Retrovirus-related Pol polyprotein from transposon TNT 1-94-like beta-barrel domain-containing protein</fullName>
    </recommendedName>
</protein>
<evidence type="ECO:0000259" key="2">
    <source>
        <dbReference type="Pfam" id="PF22936"/>
    </source>
</evidence>
<name>A0A5J5AGC5_9ASTE</name>
<feature type="compositionally biased region" description="Basic and acidic residues" evidence="1">
    <location>
        <begin position="8"/>
        <end position="17"/>
    </location>
</feature>
<dbReference type="SUPFAM" id="SSF57756">
    <property type="entry name" value="Retrovirus zinc finger-like domains"/>
    <property type="match status" value="1"/>
</dbReference>
<gene>
    <name evidence="3" type="ORF">F0562_033932</name>
</gene>
<feature type="compositionally biased region" description="Basic and acidic residues" evidence="1">
    <location>
        <begin position="68"/>
        <end position="79"/>
    </location>
</feature>
<accession>A0A5J5AGC5</accession>
<feature type="region of interest" description="Disordered" evidence="1">
    <location>
        <begin position="1"/>
        <end position="22"/>
    </location>
</feature>
<dbReference type="PANTHER" id="PTHR34222:SF99">
    <property type="entry name" value="PROTEIN, PUTATIVE-RELATED"/>
    <property type="match status" value="1"/>
</dbReference>
<reference evidence="3 4" key="1">
    <citation type="submission" date="2019-09" db="EMBL/GenBank/DDBJ databases">
        <title>A chromosome-level genome assembly of the Chinese tupelo Nyssa sinensis.</title>
        <authorList>
            <person name="Yang X."/>
            <person name="Kang M."/>
            <person name="Yang Y."/>
            <person name="Xiong H."/>
            <person name="Wang M."/>
            <person name="Zhang Z."/>
            <person name="Wang Z."/>
            <person name="Wu H."/>
            <person name="Ma T."/>
            <person name="Liu J."/>
            <person name="Xi Z."/>
        </authorList>
    </citation>
    <scope>NUCLEOTIDE SEQUENCE [LARGE SCALE GENOMIC DNA]</scope>
    <source>
        <strain evidence="3">J267</strain>
        <tissue evidence="3">Leaf</tissue>
    </source>
</reference>
<dbReference type="GO" id="GO:0008270">
    <property type="term" value="F:zinc ion binding"/>
    <property type="evidence" value="ECO:0007669"/>
    <property type="project" value="InterPro"/>
</dbReference>
<dbReference type="EMBL" id="CM018044">
    <property type="protein sequence ID" value="KAA8529269.1"/>
    <property type="molecule type" value="Genomic_DNA"/>
</dbReference>
<dbReference type="AlphaFoldDB" id="A0A5J5AGC5"/>